<dbReference type="GO" id="GO:0043190">
    <property type="term" value="C:ATP-binding cassette (ABC) transporter complex"/>
    <property type="evidence" value="ECO:0007669"/>
    <property type="project" value="InterPro"/>
</dbReference>
<dbReference type="Proteomes" id="UP000243333">
    <property type="component" value="Unassembled WGS sequence"/>
</dbReference>
<dbReference type="GO" id="GO:0055085">
    <property type="term" value="P:transmembrane transport"/>
    <property type="evidence" value="ECO:0007669"/>
    <property type="project" value="InterPro"/>
</dbReference>
<dbReference type="PANTHER" id="PTHR35841">
    <property type="entry name" value="PHOSPHONATES-BINDING PERIPLASMIC PROTEIN"/>
    <property type="match status" value="1"/>
</dbReference>
<dbReference type="SUPFAM" id="SSF53850">
    <property type="entry name" value="Periplasmic binding protein-like II"/>
    <property type="match status" value="1"/>
</dbReference>
<dbReference type="STRING" id="1123285.SAMN05660235_02013"/>
<keyword evidence="2" id="KW-0732">Signal</keyword>
<dbReference type="NCBIfam" id="TIGR01098">
    <property type="entry name" value="3A0109s03R"/>
    <property type="match status" value="1"/>
</dbReference>
<dbReference type="InterPro" id="IPR005770">
    <property type="entry name" value="PhnD"/>
</dbReference>
<dbReference type="AlphaFoldDB" id="A0A1G7M6F8"/>
<comment type="similarity">
    <text evidence="1">Belongs to the phosphate/phosphite/phosphonate binding protein family.</text>
</comment>
<reference evidence="4" key="1">
    <citation type="submission" date="2016-10" db="EMBL/GenBank/DDBJ databases">
        <authorList>
            <person name="Varghese N."/>
            <person name="Submissions S."/>
        </authorList>
    </citation>
    <scope>NUCLEOTIDE SEQUENCE [LARGE SCALE GENOMIC DNA]</scope>
    <source>
        <strain evidence="4">DSM 23256</strain>
    </source>
</reference>
<organism evidence="3 4">
    <name type="scientific">Sporolituus thermophilus DSM 23256</name>
    <dbReference type="NCBI Taxonomy" id="1123285"/>
    <lineage>
        <taxon>Bacteria</taxon>
        <taxon>Bacillati</taxon>
        <taxon>Bacillota</taxon>
        <taxon>Negativicutes</taxon>
        <taxon>Selenomonadales</taxon>
        <taxon>Sporomusaceae</taxon>
        <taxon>Sporolituus</taxon>
    </lineage>
</organism>
<gene>
    <name evidence="3" type="ORF">SAMN05660235_02013</name>
</gene>
<dbReference type="PANTHER" id="PTHR35841:SF1">
    <property type="entry name" value="PHOSPHONATES-BINDING PERIPLASMIC PROTEIN"/>
    <property type="match status" value="1"/>
</dbReference>
<evidence type="ECO:0000313" key="4">
    <source>
        <dbReference type="Proteomes" id="UP000243333"/>
    </source>
</evidence>
<evidence type="ECO:0000256" key="2">
    <source>
        <dbReference type="ARBA" id="ARBA00022729"/>
    </source>
</evidence>
<protein>
    <submittedName>
        <fullName evidence="3">Phosphonate transport system substrate-binding protein</fullName>
    </submittedName>
</protein>
<dbReference type="CDD" id="cd13571">
    <property type="entry name" value="PBP2_PnhD_1"/>
    <property type="match status" value="1"/>
</dbReference>
<sequence>MIIVNIRCAVCLLIVFLCVLISGCQQNARPYIDFRQKETHAAYNPVEASPKPLRIALASVLSPKETISHYRRIAQYISGRLGFPAVLVQRTTYEELNMLLANGEADVAFSSTGAYSAYRGMAETEILAMAEYQGTTLYLAYVIVPKTSPVEKLDDLRGKVFAFTDPLSYSGHMCIVDYLWQRREVPEKFFSRYIYTYNHDKSVWAVANNLADGASVDSMIYDYVAATKPEIAANVRIIATIGPAPTGPVVIRKNLSPELKAQLRMVFLDMDKDPQMRTALQGLLIDRFVPPQPELYEPLRRLYDRAGGLP</sequence>
<proteinExistence type="inferred from homology"/>
<evidence type="ECO:0000313" key="3">
    <source>
        <dbReference type="EMBL" id="SDF56759.1"/>
    </source>
</evidence>
<dbReference type="Gene3D" id="3.40.190.10">
    <property type="entry name" value="Periplasmic binding protein-like II"/>
    <property type="match status" value="2"/>
</dbReference>
<evidence type="ECO:0000256" key="1">
    <source>
        <dbReference type="ARBA" id="ARBA00007162"/>
    </source>
</evidence>
<keyword evidence="4" id="KW-1185">Reference proteome</keyword>
<dbReference type="PROSITE" id="PS51257">
    <property type="entry name" value="PROKAR_LIPOPROTEIN"/>
    <property type="match status" value="1"/>
</dbReference>
<accession>A0A1G7M6F8</accession>
<name>A0A1G7M6F8_9FIRM</name>
<dbReference type="Pfam" id="PF12974">
    <property type="entry name" value="Phosphonate-bd"/>
    <property type="match status" value="1"/>
</dbReference>
<dbReference type="EMBL" id="FNBU01000015">
    <property type="protein sequence ID" value="SDF56759.1"/>
    <property type="molecule type" value="Genomic_DNA"/>
</dbReference>